<gene>
    <name evidence="2" type="ORF">LSAT_V11C800450750</name>
</gene>
<sequence length="190" mass="21640">MADSLLSSISTFHTTKIIVTDPSKFPFNGSIPASMYACVPDASKLFQAFKSLPSSGPRELTLEMIKSLEEADKPPQRGKKPNLKKKEKEDQVTKVTTSKRQKFEKAAPSQPQKKKVKKLPGNHVVFHPVIQITVPQINNQTLHQAKAEAQVPIWTMRFRPMVIHLHFLLHMRYRFAPIHLQLHLSQSQFP</sequence>
<protein>
    <submittedName>
        <fullName evidence="2">Uncharacterized protein</fullName>
    </submittedName>
</protein>
<comment type="caution">
    <text evidence="2">The sequence shown here is derived from an EMBL/GenBank/DDBJ whole genome shotgun (WGS) entry which is preliminary data.</text>
</comment>
<accession>A0A9R1WXF5</accession>
<keyword evidence="3" id="KW-1185">Reference proteome</keyword>
<name>A0A9R1WXF5_LACSA</name>
<proteinExistence type="predicted"/>
<dbReference type="AlphaFoldDB" id="A0A9R1WXF5"/>
<evidence type="ECO:0000313" key="3">
    <source>
        <dbReference type="Proteomes" id="UP000235145"/>
    </source>
</evidence>
<evidence type="ECO:0000313" key="2">
    <source>
        <dbReference type="EMBL" id="KAJ0192655.1"/>
    </source>
</evidence>
<evidence type="ECO:0000256" key="1">
    <source>
        <dbReference type="SAM" id="MobiDB-lite"/>
    </source>
</evidence>
<dbReference type="EMBL" id="NBSK02000008">
    <property type="protein sequence ID" value="KAJ0192655.1"/>
    <property type="molecule type" value="Genomic_DNA"/>
</dbReference>
<dbReference type="Proteomes" id="UP000235145">
    <property type="component" value="Unassembled WGS sequence"/>
</dbReference>
<reference evidence="2 3" key="1">
    <citation type="journal article" date="2017" name="Nat. Commun.">
        <title>Genome assembly with in vitro proximity ligation data and whole-genome triplication in lettuce.</title>
        <authorList>
            <person name="Reyes-Chin-Wo S."/>
            <person name="Wang Z."/>
            <person name="Yang X."/>
            <person name="Kozik A."/>
            <person name="Arikit S."/>
            <person name="Song C."/>
            <person name="Xia L."/>
            <person name="Froenicke L."/>
            <person name="Lavelle D.O."/>
            <person name="Truco M.J."/>
            <person name="Xia R."/>
            <person name="Zhu S."/>
            <person name="Xu C."/>
            <person name="Xu H."/>
            <person name="Xu X."/>
            <person name="Cox K."/>
            <person name="Korf I."/>
            <person name="Meyers B.C."/>
            <person name="Michelmore R.W."/>
        </authorList>
    </citation>
    <scope>NUCLEOTIDE SEQUENCE [LARGE SCALE GENOMIC DNA]</scope>
    <source>
        <strain evidence="3">cv. Salinas</strain>
        <tissue evidence="2">Seedlings</tissue>
    </source>
</reference>
<organism evidence="2 3">
    <name type="scientific">Lactuca sativa</name>
    <name type="common">Garden lettuce</name>
    <dbReference type="NCBI Taxonomy" id="4236"/>
    <lineage>
        <taxon>Eukaryota</taxon>
        <taxon>Viridiplantae</taxon>
        <taxon>Streptophyta</taxon>
        <taxon>Embryophyta</taxon>
        <taxon>Tracheophyta</taxon>
        <taxon>Spermatophyta</taxon>
        <taxon>Magnoliopsida</taxon>
        <taxon>eudicotyledons</taxon>
        <taxon>Gunneridae</taxon>
        <taxon>Pentapetalae</taxon>
        <taxon>asterids</taxon>
        <taxon>campanulids</taxon>
        <taxon>Asterales</taxon>
        <taxon>Asteraceae</taxon>
        <taxon>Cichorioideae</taxon>
        <taxon>Cichorieae</taxon>
        <taxon>Lactucinae</taxon>
        <taxon>Lactuca</taxon>
    </lineage>
</organism>
<feature type="region of interest" description="Disordered" evidence="1">
    <location>
        <begin position="67"/>
        <end position="118"/>
    </location>
</feature>